<proteinExistence type="predicted"/>
<dbReference type="EMBL" id="CP054706">
    <property type="protein sequence ID" value="QQK81213.1"/>
    <property type="molecule type" value="Genomic_DNA"/>
</dbReference>
<accession>A0A7T7CGI0</accession>
<evidence type="ECO:0000313" key="3">
    <source>
        <dbReference type="Proteomes" id="UP000595349"/>
    </source>
</evidence>
<name>A0A7T7CGI0_9BACI</name>
<organism evidence="2 3">
    <name type="scientific">Salicibibacter cibi</name>
    <dbReference type="NCBI Taxonomy" id="2743001"/>
    <lineage>
        <taxon>Bacteria</taxon>
        <taxon>Bacillati</taxon>
        <taxon>Bacillota</taxon>
        <taxon>Bacilli</taxon>
        <taxon>Bacillales</taxon>
        <taxon>Bacillaceae</taxon>
        <taxon>Salicibibacter</taxon>
    </lineage>
</organism>
<keyword evidence="1" id="KW-1133">Transmembrane helix</keyword>
<dbReference type="AlphaFoldDB" id="A0A7T7CGI0"/>
<dbReference type="Proteomes" id="UP000595349">
    <property type="component" value="Chromosome"/>
</dbReference>
<evidence type="ECO:0000313" key="2">
    <source>
        <dbReference type="EMBL" id="QQK81213.1"/>
    </source>
</evidence>
<dbReference type="RefSeq" id="WP_200085644.1">
    <property type="nucleotide sequence ID" value="NZ_CP054706.1"/>
</dbReference>
<gene>
    <name evidence="2" type="ORF">HUG20_15750</name>
</gene>
<evidence type="ECO:0000256" key="1">
    <source>
        <dbReference type="SAM" id="Phobius"/>
    </source>
</evidence>
<sequence>MHPASTTPTENAYGPVFFRYSAVPTLDLLIYISWFLRSSIFLVGFYTYTKVAVIHMPSDVILLSENYAWWDKEEDDMYNEQ</sequence>
<dbReference type="KEGG" id="scib:HUG20_15750"/>
<reference evidence="2 3" key="1">
    <citation type="submission" date="2020-06" db="EMBL/GenBank/DDBJ databases">
        <title>Genomic analysis of Salicibibacter sp. NKC21-4.</title>
        <authorList>
            <person name="Oh Y.J."/>
        </authorList>
    </citation>
    <scope>NUCLEOTIDE SEQUENCE [LARGE SCALE GENOMIC DNA]</scope>
    <source>
        <strain evidence="2 3">NKC21-4</strain>
    </source>
</reference>
<protein>
    <recommendedName>
        <fullName evidence="4">Transmembrane protein</fullName>
    </recommendedName>
</protein>
<keyword evidence="3" id="KW-1185">Reference proteome</keyword>
<feature type="transmembrane region" description="Helical" evidence="1">
    <location>
        <begin position="28"/>
        <end position="48"/>
    </location>
</feature>
<keyword evidence="1" id="KW-0472">Membrane</keyword>
<keyword evidence="1" id="KW-0812">Transmembrane</keyword>
<evidence type="ECO:0008006" key="4">
    <source>
        <dbReference type="Google" id="ProtNLM"/>
    </source>
</evidence>